<name>A0A5K3FPB3_MESCO</name>
<protein>
    <submittedName>
        <fullName evidence="1">Secreted protein</fullName>
    </submittedName>
</protein>
<accession>A0A5K3FPB3</accession>
<sequence length="70" mass="7504">MRQCAPNARTAAVFARIGLAITSVSVHPVKPVFVSRVSCLSIPPRWFLIALTYAHSGTVKASFQGLAFST</sequence>
<organism evidence="1">
    <name type="scientific">Mesocestoides corti</name>
    <name type="common">Flatworm</name>
    <dbReference type="NCBI Taxonomy" id="53468"/>
    <lineage>
        <taxon>Eukaryota</taxon>
        <taxon>Metazoa</taxon>
        <taxon>Spiralia</taxon>
        <taxon>Lophotrochozoa</taxon>
        <taxon>Platyhelminthes</taxon>
        <taxon>Cestoda</taxon>
        <taxon>Eucestoda</taxon>
        <taxon>Cyclophyllidea</taxon>
        <taxon>Mesocestoididae</taxon>
        <taxon>Mesocestoides</taxon>
    </lineage>
</organism>
<proteinExistence type="predicted"/>
<evidence type="ECO:0000313" key="1">
    <source>
        <dbReference type="WBParaSite" id="MCU_009956-RA"/>
    </source>
</evidence>
<dbReference type="AlphaFoldDB" id="A0A5K3FPB3"/>
<dbReference type="WBParaSite" id="MCU_009956-RA">
    <property type="protein sequence ID" value="MCU_009956-RA"/>
    <property type="gene ID" value="MCU_009956"/>
</dbReference>
<reference evidence="1" key="1">
    <citation type="submission" date="2019-11" db="UniProtKB">
        <authorList>
            <consortium name="WormBaseParasite"/>
        </authorList>
    </citation>
    <scope>IDENTIFICATION</scope>
</reference>